<reference evidence="1" key="1">
    <citation type="submission" date="2023-03" db="EMBL/GenBank/DDBJ databases">
        <title>Massive genome expansion in bonnet fungi (Mycena s.s.) driven by repeated elements and novel gene families across ecological guilds.</title>
        <authorList>
            <consortium name="Lawrence Berkeley National Laboratory"/>
            <person name="Harder C.B."/>
            <person name="Miyauchi S."/>
            <person name="Viragh M."/>
            <person name="Kuo A."/>
            <person name="Thoen E."/>
            <person name="Andreopoulos B."/>
            <person name="Lu D."/>
            <person name="Skrede I."/>
            <person name="Drula E."/>
            <person name="Henrissat B."/>
            <person name="Morin E."/>
            <person name="Kohler A."/>
            <person name="Barry K."/>
            <person name="LaButti K."/>
            <person name="Morin E."/>
            <person name="Salamov A."/>
            <person name="Lipzen A."/>
            <person name="Mereny Z."/>
            <person name="Hegedus B."/>
            <person name="Baldrian P."/>
            <person name="Stursova M."/>
            <person name="Weitz H."/>
            <person name="Taylor A."/>
            <person name="Grigoriev I.V."/>
            <person name="Nagy L.G."/>
            <person name="Martin F."/>
            <person name="Kauserud H."/>
        </authorList>
    </citation>
    <scope>NUCLEOTIDE SEQUENCE</scope>
    <source>
        <strain evidence="1">CBHHK200</strain>
    </source>
</reference>
<protein>
    <submittedName>
        <fullName evidence="1">Uncharacterized protein</fullName>
    </submittedName>
</protein>
<evidence type="ECO:0000313" key="1">
    <source>
        <dbReference type="EMBL" id="KAJ7040402.1"/>
    </source>
</evidence>
<dbReference type="AlphaFoldDB" id="A0AAD6X8C7"/>
<comment type="caution">
    <text evidence="1">The sequence shown here is derived from an EMBL/GenBank/DDBJ whole genome shotgun (WGS) entry which is preliminary data.</text>
</comment>
<dbReference type="Proteomes" id="UP001218188">
    <property type="component" value="Unassembled WGS sequence"/>
</dbReference>
<gene>
    <name evidence="1" type="ORF">C8F04DRAFT_1083470</name>
</gene>
<dbReference type="EMBL" id="JARJCM010000022">
    <property type="protein sequence ID" value="KAJ7040402.1"/>
    <property type="molecule type" value="Genomic_DNA"/>
</dbReference>
<sequence length="215" mass="24875">MPYATVRYTVPAPNHGYNLPRVRRNTMESRRQQQQQYAYEYMDDRSSFVRAQREEARKFARASKATEQGIPNAVNDWQHGGNVRRPAVEDIGRQAVPTQPPARMAPHAKHTAQRSVYPQQPVGILRPSTERARLETFKFPQAESKTYARPPPLQPYIVARSPPPLPSPNKRLAPIPRFNPFAVKRKRNVSVSALFARIHREVDNYRTRQGENRHY</sequence>
<accession>A0AAD6X8C7</accession>
<name>A0AAD6X8C7_9AGAR</name>
<proteinExistence type="predicted"/>
<evidence type="ECO:0000313" key="2">
    <source>
        <dbReference type="Proteomes" id="UP001218188"/>
    </source>
</evidence>
<organism evidence="1 2">
    <name type="scientific">Mycena alexandri</name>
    <dbReference type="NCBI Taxonomy" id="1745969"/>
    <lineage>
        <taxon>Eukaryota</taxon>
        <taxon>Fungi</taxon>
        <taxon>Dikarya</taxon>
        <taxon>Basidiomycota</taxon>
        <taxon>Agaricomycotina</taxon>
        <taxon>Agaricomycetes</taxon>
        <taxon>Agaricomycetidae</taxon>
        <taxon>Agaricales</taxon>
        <taxon>Marasmiineae</taxon>
        <taxon>Mycenaceae</taxon>
        <taxon>Mycena</taxon>
    </lineage>
</organism>
<keyword evidence="2" id="KW-1185">Reference proteome</keyword>